<proteinExistence type="inferred from homology"/>
<accession>A0ABW1IW35</accession>
<feature type="binding site" evidence="6">
    <location>
        <position position="226"/>
    </location>
    <ligand>
        <name>a divalent metal cation</name>
        <dbReference type="ChEBI" id="CHEBI:60240"/>
        <label>2</label>
        <note>catalytic</note>
    </ligand>
</feature>
<feature type="binding site" evidence="6">
    <location>
        <position position="193"/>
    </location>
    <ligand>
        <name>a divalent metal cation</name>
        <dbReference type="ChEBI" id="CHEBI:60240"/>
        <label>2</label>
        <note>catalytic</note>
    </ligand>
</feature>
<dbReference type="HAMAP" id="MF_01974">
    <property type="entry name" value="MetAP_1"/>
    <property type="match status" value="1"/>
</dbReference>
<evidence type="ECO:0000256" key="5">
    <source>
        <dbReference type="ARBA" id="ARBA00022801"/>
    </source>
</evidence>
<gene>
    <name evidence="6 9" type="primary">map</name>
    <name evidence="9" type="ORF">ACFQE5_00500</name>
</gene>
<evidence type="ECO:0000313" key="10">
    <source>
        <dbReference type="Proteomes" id="UP001596302"/>
    </source>
</evidence>
<dbReference type="SUPFAM" id="SSF55920">
    <property type="entry name" value="Creatinase/aminopeptidase"/>
    <property type="match status" value="1"/>
</dbReference>
<dbReference type="InterPro" id="IPR001714">
    <property type="entry name" value="Pept_M24_MAP"/>
</dbReference>
<keyword evidence="10" id="KW-1185">Reference proteome</keyword>
<dbReference type="PROSITE" id="PS00680">
    <property type="entry name" value="MAP_1"/>
    <property type="match status" value="1"/>
</dbReference>
<evidence type="ECO:0000259" key="8">
    <source>
        <dbReference type="Pfam" id="PF00557"/>
    </source>
</evidence>
<feature type="binding site" evidence="6">
    <location>
        <position position="257"/>
    </location>
    <ligand>
        <name>a divalent metal cation</name>
        <dbReference type="ChEBI" id="CHEBI:60240"/>
        <label>2</label>
        <note>catalytic</note>
    </ligand>
</feature>
<dbReference type="InterPro" id="IPR000994">
    <property type="entry name" value="Pept_M24"/>
</dbReference>
<keyword evidence="3 6" id="KW-0645">Protease</keyword>
<feature type="binding site" evidence="6">
    <location>
        <position position="200"/>
    </location>
    <ligand>
        <name>substrate</name>
    </ligand>
</feature>
<evidence type="ECO:0000256" key="2">
    <source>
        <dbReference type="ARBA" id="ARBA00022438"/>
    </source>
</evidence>
<dbReference type="InterPro" id="IPR002467">
    <property type="entry name" value="Pept_M24A_MAP1"/>
</dbReference>
<comment type="similarity">
    <text evidence="6">Belongs to the peptidase M24A family. Methionine aminopeptidase type 1 subfamily.</text>
</comment>
<keyword evidence="2 6" id="KW-0031">Aminopeptidase</keyword>
<protein>
    <recommendedName>
        <fullName evidence="6 7">Methionine aminopeptidase</fullName>
        <shortName evidence="6">MAP</shortName>
        <shortName evidence="6">MetAP</shortName>
        <ecNumber evidence="6 7">3.4.11.18</ecNumber>
    </recommendedName>
    <alternativeName>
        <fullName evidence="6">Peptidase M</fullName>
    </alternativeName>
</protein>
<dbReference type="RefSeq" id="WP_379581483.1">
    <property type="nucleotide sequence ID" value="NZ_JBHSQW010000001.1"/>
</dbReference>
<dbReference type="EC" id="3.4.11.18" evidence="6 7"/>
<dbReference type="Gene3D" id="3.90.230.10">
    <property type="entry name" value="Creatinase/methionine aminopeptidase superfamily"/>
    <property type="match status" value="1"/>
</dbReference>
<dbReference type="InterPro" id="IPR036005">
    <property type="entry name" value="Creatinase/aminopeptidase-like"/>
</dbReference>
<organism evidence="9 10">
    <name type="scientific">Pseudonocardia hispaniensis</name>
    <dbReference type="NCBI Taxonomy" id="904933"/>
    <lineage>
        <taxon>Bacteria</taxon>
        <taxon>Bacillati</taxon>
        <taxon>Actinomycetota</taxon>
        <taxon>Actinomycetes</taxon>
        <taxon>Pseudonocardiales</taxon>
        <taxon>Pseudonocardiaceae</taxon>
        <taxon>Pseudonocardia</taxon>
    </lineage>
</organism>
<dbReference type="GO" id="GO:0004239">
    <property type="term" value="F:initiator methionyl aminopeptidase activity"/>
    <property type="evidence" value="ECO:0007669"/>
    <property type="project" value="UniProtKB-EC"/>
</dbReference>
<feature type="binding site" evidence="6">
    <location>
        <position position="124"/>
    </location>
    <ligand>
        <name>a divalent metal cation</name>
        <dbReference type="ChEBI" id="CHEBI:60240"/>
        <label>1</label>
    </ligand>
</feature>
<feature type="binding site" evidence="6">
    <location>
        <position position="124"/>
    </location>
    <ligand>
        <name>a divalent metal cation</name>
        <dbReference type="ChEBI" id="CHEBI:60240"/>
        <label>2</label>
        <note>catalytic</note>
    </ligand>
</feature>
<comment type="function">
    <text evidence="1 6">Removes the N-terminal methionine from nascent proteins. The N-terminal methionine is often cleaved when the second residue in the primary sequence is small and uncharged (Met-Ala-, Cys, Gly, Pro, Ser, Thr, or Val). Requires deformylation of the N(alpha)-formylated initiator methionine before it can be hydrolyzed.</text>
</comment>
<comment type="caution">
    <text evidence="9">The sequence shown here is derived from an EMBL/GenBank/DDBJ whole genome shotgun (WGS) entry which is preliminary data.</text>
</comment>
<comment type="catalytic activity">
    <reaction evidence="6 7">
        <text>Release of N-terminal amino acids, preferentially methionine, from peptides and arylamides.</text>
        <dbReference type="EC" id="3.4.11.18"/>
    </reaction>
</comment>
<name>A0ABW1IW35_9PSEU</name>
<evidence type="ECO:0000256" key="6">
    <source>
        <dbReference type="HAMAP-Rule" id="MF_01974"/>
    </source>
</evidence>
<dbReference type="PANTHER" id="PTHR43330">
    <property type="entry name" value="METHIONINE AMINOPEPTIDASE"/>
    <property type="match status" value="1"/>
</dbReference>
<dbReference type="PRINTS" id="PR00599">
    <property type="entry name" value="MAPEPTIDASE"/>
</dbReference>
<comment type="cofactor">
    <cofactor evidence="6">
        <name>Co(2+)</name>
        <dbReference type="ChEBI" id="CHEBI:48828"/>
    </cofactor>
    <cofactor evidence="6">
        <name>Zn(2+)</name>
        <dbReference type="ChEBI" id="CHEBI:29105"/>
    </cofactor>
    <cofactor evidence="6">
        <name>Mn(2+)</name>
        <dbReference type="ChEBI" id="CHEBI:29035"/>
    </cofactor>
    <cofactor evidence="6">
        <name>Fe(2+)</name>
        <dbReference type="ChEBI" id="CHEBI:29033"/>
    </cofactor>
    <text evidence="6">Binds 2 divalent metal cations per subunit. Has a high-affinity and a low affinity metal-binding site. The true nature of the physiological cofactor is under debate. The enzyme is active with cobalt, zinc, manganese or divalent iron ions. Most likely, methionine aminopeptidases function as mononuclear Fe(2+)-metalloproteases under physiological conditions, and the catalytically relevant metal-binding site has been assigned to the histidine-containing high-affinity site.</text>
</comment>
<feature type="binding site" evidence="6">
    <location>
        <position position="113"/>
    </location>
    <ligand>
        <name>a divalent metal cation</name>
        <dbReference type="ChEBI" id="CHEBI:60240"/>
        <label>1</label>
    </ligand>
</feature>
<dbReference type="Pfam" id="PF00557">
    <property type="entry name" value="Peptidase_M24"/>
    <property type="match status" value="1"/>
</dbReference>
<dbReference type="PANTHER" id="PTHR43330:SF27">
    <property type="entry name" value="METHIONINE AMINOPEPTIDASE"/>
    <property type="match status" value="1"/>
</dbReference>
<sequence length="282" mass="28825">MNGDRVGVRRALARLRGRDIEIKSQGELEVMRAAGALVAKALAAVTALARPGVTTAELDAVAEQTIRDAGGVPSFLGYHGYPASICASVNDQIVHGIPAASTVLADGDIVSVDCGAALDGWHGDAAVTIPVGAVSEADLALSAACRESLRAGIRAVRAGGRLSDISHAVQVAVEQAAKANGADYGIVAEYGGHGIGSSMHMDPFLPNFGKPGQGPRLRPGMALAIEPMLTAGDPQTQELADGWTVVTVDGSRAVHWEHTVAVTEDGPWLLTASADASLEATG</sequence>
<feature type="binding site" evidence="6">
    <location>
        <position position="257"/>
    </location>
    <ligand>
        <name>a divalent metal cation</name>
        <dbReference type="ChEBI" id="CHEBI:60240"/>
        <label>1</label>
    </ligand>
</feature>
<reference evidence="10" key="1">
    <citation type="journal article" date="2019" name="Int. J. Syst. Evol. Microbiol.">
        <title>The Global Catalogue of Microorganisms (GCM) 10K type strain sequencing project: providing services to taxonomists for standard genome sequencing and annotation.</title>
        <authorList>
            <consortium name="The Broad Institute Genomics Platform"/>
            <consortium name="The Broad Institute Genome Sequencing Center for Infectious Disease"/>
            <person name="Wu L."/>
            <person name="Ma J."/>
        </authorList>
    </citation>
    <scope>NUCLEOTIDE SEQUENCE [LARGE SCALE GENOMIC DNA]</scope>
    <source>
        <strain evidence="10">CCM 8391</strain>
    </source>
</reference>
<evidence type="ECO:0000256" key="4">
    <source>
        <dbReference type="ARBA" id="ARBA00022723"/>
    </source>
</evidence>
<keyword evidence="5 6" id="KW-0378">Hydrolase</keyword>
<dbReference type="NCBIfam" id="TIGR00500">
    <property type="entry name" value="met_pdase_I"/>
    <property type="match status" value="1"/>
</dbReference>
<keyword evidence="4 6" id="KW-0479">Metal-binding</keyword>
<feature type="binding site" evidence="6">
    <location>
        <position position="95"/>
    </location>
    <ligand>
        <name>substrate</name>
    </ligand>
</feature>
<dbReference type="EMBL" id="JBHSQW010000001">
    <property type="protein sequence ID" value="MFC5992686.1"/>
    <property type="molecule type" value="Genomic_DNA"/>
</dbReference>
<evidence type="ECO:0000256" key="7">
    <source>
        <dbReference type="RuleBase" id="RU003653"/>
    </source>
</evidence>
<evidence type="ECO:0000256" key="3">
    <source>
        <dbReference type="ARBA" id="ARBA00022670"/>
    </source>
</evidence>
<dbReference type="CDD" id="cd01086">
    <property type="entry name" value="MetAP1"/>
    <property type="match status" value="1"/>
</dbReference>
<evidence type="ECO:0000313" key="9">
    <source>
        <dbReference type="EMBL" id="MFC5992686.1"/>
    </source>
</evidence>
<comment type="subunit">
    <text evidence="6">Monomer.</text>
</comment>
<feature type="domain" description="Peptidase M24" evidence="8">
    <location>
        <begin position="30"/>
        <end position="264"/>
    </location>
</feature>
<evidence type="ECO:0000256" key="1">
    <source>
        <dbReference type="ARBA" id="ARBA00002521"/>
    </source>
</evidence>
<dbReference type="Proteomes" id="UP001596302">
    <property type="component" value="Unassembled WGS sequence"/>
</dbReference>